<dbReference type="RefSeq" id="WP_085931971.1">
    <property type="nucleotide sequence ID" value="NZ_FUWJ01000001.1"/>
</dbReference>
<dbReference type="EMBL" id="FUWJ01000001">
    <property type="protein sequence ID" value="SJZ31474.1"/>
    <property type="molecule type" value="Genomic_DNA"/>
</dbReference>
<dbReference type="STRING" id="225324.SAMN02745126_00196"/>
<evidence type="ECO:0000313" key="1">
    <source>
        <dbReference type="EMBL" id="SJZ31474.1"/>
    </source>
</evidence>
<dbReference type="Proteomes" id="UP000190092">
    <property type="component" value="Unassembled WGS sequence"/>
</dbReference>
<organism evidence="1 2">
    <name type="scientific">Enhydrobacter aerosaccus</name>
    <dbReference type="NCBI Taxonomy" id="225324"/>
    <lineage>
        <taxon>Bacteria</taxon>
        <taxon>Pseudomonadati</taxon>
        <taxon>Pseudomonadota</taxon>
        <taxon>Alphaproteobacteria</taxon>
        <taxon>Hyphomicrobiales</taxon>
        <taxon>Enhydrobacter</taxon>
    </lineage>
</organism>
<dbReference type="InterPro" id="IPR052741">
    <property type="entry name" value="Mitochondrial_HTD2"/>
</dbReference>
<dbReference type="PANTHER" id="PTHR28152">
    <property type="entry name" value="HYDROXYACYL-THIOESTER DEHYDRATASE TYPE 2, MITOCHONDRIAL"/>
    <property type="match status" value="1"/>
</dbReference>
<proteinExistence type="predicted"/>
<protein>
    <submittedName>
        <fullName evidence="1">3-methylfumaryl-CoA hydratase</fullName>
    </submittedName>
</protein>
<keyword evidence="2" id="KW-1185">Reference proteome</keyword>
<accession>A0A1T4JMU2</accession>
<gene>
    <name evidence="1" type="ORF">SAMN02745126_00196</name>
</gene>
<dbReference type="Gene3D" id="3.10.129.10">
    <property type="entry name" value="Hotdog Thioesterase"/>
    <property type="match status" value="1"/>
</dbReference>
<sequence>MRSIEDIQVGDCLPERRHAPTNVSLFLYNAAIWNAHRIHYDAGYTTEVEKHPAIVVDGPLQGDWLTQAVINWLGDDGDLIEFEYSNRRASYLGETLISGGRIEAVRPADLEAEISVFVKSEAGEIMTPGRATVRFRR</sequence>
<name>A0A1T4JMU2_9HYPH</name>
<reference evidence="2" key="1">
    <citation type="submission" date="2017-02" db="EMBL/GenBank/DDBJ databases">
        <authorList>
            <person name="Varghese N."/>
            <person name="Submissions S."/>
        </authorList>
    </citation>
    <scope>NUCLEOTIDE SEQUENCE [LARGE SCALE GENOMIC DNA]</scope>
    <source>
        <strain evidence="2">ATCC 27094</strain>
    </source>
</reference>
<dbReference type="OrthoDB" id="4235906at2"/>
<dbReference type="SUPFAM" id="SSF54637">
    <property type="entry name" value="Thioesterase/thiol ester dehydrase-isomerase"/>
    <property type="match status" value="1"/>
</dbReference>
<evidence type="ECO:0000313" key="2">
    <source>
        <dbReference type="Proteomes" id="UP000190092"/>
    </source>
</evidence>
<dbReference type="GO" id="GO:0019171">
    <property type="term" value="F:(3R)-hydroxyacyl-[acyl-carrier-protein] dehydratase activity"/>
    <property type="evidence" value="ECO:0007669"/>
    <property type="project" value="TreeGrafter"/>
</dbReference>
<dbReference type="AlphaFoldDB" id="A0A1T4JMU2"/>
<dbReference type="PANTHER" id="PTHR28152:SF1">
    <property type="entry name" value="HYDROXYACYL-THIOESTER DEHYDRATASE TYPE 2, MITOCHONDRIAL"/>
    <property type="match status" value="1"/>
</dbReference>
<dbReference type="InterPro" id="IPR029069">
    <property type="entry name" value="HotDog_dom_sf"/>
</dbReference>